<feature type="repeat" description="Solcar" evidence="5">
    <location>
        <begin position="375"/>
        <end position="467"/>
    </location>
</feature>
<evidence type="ECO:0000256" key="6">
    <source>
        <dbReference type="RuleBase" id="RU000488"/>
    </source>
</evidence>
<evidence type="ECO:0000256" key="7">
    <source>
        <dbReference type="SAM" id="Phobius"/>
    </source>
</evidence>
<keyword evidence="6" id="KW-0813">Transport</keyword>
<feature type="transmembrane region" description="Helical" evidence="7">
    <location>
        <begin position="344"/>
        <end position="365"/>
    </location>
</feature>
<sequence length="563" mass="60024">MARDGAYGRAIDVCDVEDDGAATRARLYRSTRGRGADARAPPLARVLGEKVRFPSRASVALRAAGARARWTCDDRGCRVEGFDAAEASADGPWRSLEAYVKLAIWDGLLARTEATRAAGDVEVFAPRNGTNVMWHRDGYLPGEYIGHALLDVGEGGEDVGGRWFEHALADDDASDASTTDAEHVVDFGNQSIATRLVCAENFVPIDASGGALVVFEDAVAFHRSPKTASRALERESRAIARFNFSAYDACGRTVRLASPPNATWRPFDDRDRIAELSGVDMGDDAGTPAVVSPSSSSVADGARGAIAGVASRFVTHPLDTMKSRAQVLGALASTSGTTMLGRGLYSGFGAVVMFAPAASGAYFVGYESGRRELGDGALALAATGMWAQALAGVVYTPMDVIKERLQTQAVLGVDERAGTYRNWAHAARVIAREEGARGLFRGYWAQNFVWWPWSATYFVIYERLRGFIGGGEEVMPAVSSACGLGAAAAATTLTHPLDLAKTRLQTLRFDDRASATLFSVLRRVVEREGVRGLFAGVVTRVASVAPGSAISFGAYETLRQSGW</sequence>
<dbReference type="Proteomes" id="UP000195557">
    <property type="component" value="Unassembled WGS sequence"/>
</dbReference>
<evidence type="ECO:0000256" key="5">
    <source>
        <dbReference type="PROSITE-ProRule" id="PRU00282"/>
    </source>
</evidence>
<dbReference type="InterPro" id="IPR018108">
    <property type="entry name" value="MCP_transmembrane"/>
</dbReference>
<organism evidence="8">
    <name type="scientific">Ostreococcus tauri</name>
    <name type="common">Marine green alga</name>
    <dbReference type="NCBI Taxonomy" id="70448"/>
    <lineage>
        <taxon>Eukaryota</taxon>
        <taxon>Viridiplantae</taxon>
        <taxon>Chlorophyta</taxon>
        <taxon>Mamiellophyceae</taxon>
        <taxon>Mamiellales</taxon>
        <taxon>Bathycoccaceae</taxon>
        <taxon>Ostreococcus</taxon>
    </lineage>
</organism>
<dbReference type="Pfam" id="PF00153">
    <property type="entry name" value="Mito_carr"/>
    <property type="match status" value="3"/>
</dbReference>
<dbReference type="SUPFAM" id="SSF103506">
    <property type="entry name" value="Mitochondrial carrier"/>
    <property type="match status" value="1"/>
</dbReference>
<name>A0A1Y5I4R3_OSTTA</name>
<dbReference type="InterPro" id="IPR023395">
    <property type="entry name" value="MCP_dom_sf"/>
</dbReference>
<evidence type="ECO:0000256" key="1">
    <source>
        <dbReference type="ARBA" id="ARBA00004141"/>
    </source>
</evidence>
<comment type="similarity">
    <text evidence="6">Belongs to the mitochondrial carrier (TC 2.A.29) family.</text>
</comment>
<keyword evidence="7" id="KW-1133">Transmembrane helix</keyword>
<protein>
    <submittedName>
        <fullName evidence="8">Mitochondrial carrier domain-containing protein</fullName>
    </submittedName>
</protein>
<keyword evidence="3" id="KW-0677">Repeat</keyword>
<dbReference type="Gene3D" id="1.50.40.10">
    <property type="entry name" value="Mitochondrial carrier domain"/>
    <property type="match status" value="2"/>
</dbReference>
<proteinExistence type="inferred from homology"/>
<evidence type="ECO:0000313" key="8">
    <source>
        <dbReference type="EMBL" id="OUS43687.1"/>
    </source>
</evidence>
<feature type="transmembrane region" description="Helical" evidence="7">
    <location>
        <begin position="377"/>
        <end position="398"/>
    </location>
</feature>
<dbReference type="AlphaFoldDB" id="A0A1Y5I4R3"/>
<feature type="repeat" description="Solcar" evidence="5">
    <location>
        <begin position="295"/>
        <end position="372"/>
    </location>
</feature>
<keyword evidence="4 5" id="KW-0472">Membrane</keyword>
<evidence type="ECO:0000256" key="2">
    <source>
        <dbReference type="ARBA" id="ARBA00022692"/>
    </source>
</evidence>
<keyword evidence="2 5" id="KW-0812">Transmembrane</keyword>
<evidence type="ECO:0000256" key="3">
    <source>
        <dbReference type="ARBA" id="ARBA00022737"/>
    </source>
</evidence>
<feature type="repeat" description="Solcar" evidence="5">
    <location>
        <begin position="474"/>
        <end position="561"/>
    </location>
</feature>
<comment type="subcellular location">
    <subcellularLocation>
        <location evidence="1">Membrane</location>
        <topology evidence="1">Multi-pass membrane protein</topology>
    </subcellularLocation>
</comment>
<dbReference type="GO" id="GO:0016020">
    <property type="term" value="C:membrane"/>
    <property type="evidence" value="ECO:0007669"/>
    <property type="project" value="UniProtKB-SubCell"/>
</dbReference>
<dbReference type="EMBL" id="KZ155827">
    <property type="protein sequence ID" value="OUS43687.1"/>
    <property type="molecule type" value="Genomic_DNA"/>
</dbReference>
<accession>A0A1Y5I4R3</accession>
<reference evidence="8" key="1">
    <citation type="submission" date="2017-04" db="EMBL/GenBank/DDBJ databases">
        <title>Population genomics of picophytoplankton unveils novel chromosome hypervariability.</title>
        <authorList>
            <consortium name="DOE Joint Genome Institute"/>
            <person name="Blanc-Mathieu R."/>
            <person name="Krasovec M."/>
            <person name="Hebrard M."/>
            <person name="Yau S."/>
            <person name="Desgranges E."/>
            <person name="Martin J."/>
            <person name="Schackwitz W."/>
            <person name="Kuo A."/>
            <person name="Salin G."/>
            <person name="Donnadieu C."/>
            <person name="Desdevises Y."/>
            <person name="Sanchez-Ferandin S."/>
            <person name="Moreau H."/>
            <person name="Rivals E."/>
            <person name="Grigoriev I.V."/>
            <person name="Grimsley N."/>
            <person name="Eyre-Walker A."/>
            <person name="Piganeau G."/>
        </authorList>
    </citation>
    <scope>NUCLEOTIDE SEQUENCE [LARGE SCALE GENOMIC DNA]</scope>
    <source>
        <strain evidence="8">RCC 1115</strain>
    </source>
</reference>
<dbReference type="PROSITE" id="PS50920">
    <property type="entry name" value="SOLCAR"/>
    <property type="match status" value="3"/>
</dbReference>
<dbReference type="PANTHER" id="PTHR24089">
    <property type="entry name" value="SOLUTE CARRIER FAMILY 25"/>
    <property type="match status" value="1"/>
</dbReference>
<evidence type="ECO:0000256" key="4">
    <source>
        <dbReference type="ARBA" id="ARBA00023136"/>
    </source>
</evidence>
<gene>
    <name evidence="8" type="ORF">BE221DRAFT_208501</name>
</gene>